<evidence type="ECO:0000256" key="1">
    <source>
        <dbReference type="SAM" id="Phobius"/>
    </source>
</evidence>
<gene>
    <name evidence="2" type="ORF">L210DRAFT_3547277</name>
</gene>
<reference evidence="2" key="1">
    <citation type="submission" date="2019-10" db="EMBL/GenBank/DDBJ databases">
        <authorList>
            <consortium name="DOE Joint Genome Institute"/>
            <person name="Kuo A."/>
            <person name="Miyauchi S."/>
            <person name="Kiss E."/>
            <person name="Drula E."/>
            <person name="Kohler A."/>
            <person name="Sanchez-Garcia M."/>
            <person name="Andreopoulos B."/>
            <person name="Barry K.W."/>
            <person name="Bonito G."/>
            <person name="Buee M."/>
            <person name="Carver A."/>
            <person name="Chen C."/>
            <person name="Cichocki N."/>
            <person name="Clum A."/>
            <person name="Culley D."/>
            <person name="Crous P.W."/>
            <person name="Fauchery L."/>
            <person name="Girlanda M."/>
            <person name="Hayes R."/>
            <person name="Keri Z."/>
            <person name="LaButti K."/>
            <person name="Lipzen A."/>
            <person name="Lombard V."/>
            <person name="Magnuson J."/>
            <person name="Maillard F."/>
            <person name="Morin E."/>
            <person name="Murat C."/>
            <person name="Nolan M."/>
            <person name="Ohm R."/>
            <person name="Pangilinan J."/>
            <person name="Pereira M."/>
            <person name="Perotto S."/>
            <person name="Peter M."/>
            <person name="Riley R."/>
            <person name="Sitrit Y."/>
            <person name="Stielow B."/>
            <person name="Szollosi G."/>
            <person name="Zifcakova L."/>
            <person name="Stursova M."/>
            <person name="Spatafora J.W."/>
            <person name="Tedersoo L."/>
            <person name="Vaario L.-M."/>
            <person name="Yamada A."/>
            <person name="Yan M."/>
            <person name="Wang P."/>
            <person name="Xu J."/>
            <person name="Bruns T."/>
            <person name="Baldrian P."/>
            <person name="Vilgalys R."/>
            <person name="Henrissat B."/>
            <person name="Grigoriev I.V."/>
            <person name="Hibbett D."/>
            <person name="Nagy L.G."/>
            <person name="Martin F.M."/>
        </authorList>
    </citation>
    <scope>NUCLEOTIDE SEQUENCE</scope>
    <source>
        <strain evidence="2">BED1</strain>
    </source>
</reference>
<feature type="transmembrane region" description="Helical" evidence="1">
    <location>
        <begin position="23"/>
        <end position="43"/>
    </location>
</feature>
<evidence type="ECO:0000313" key="2">
    <source>
        <dbReference type="EMBL" id="KAF8437248.1"/>
    </source>
</evidence>
<dbReference type="AlphaFoldDB" id="A0AAD4GCR2"/>
<sequence length="81" mass="8910">RSAFAIPTSDTSPIYKPFTRVHFVMRFNSILISSFFASAVLAAPSRERSYRVADTLPDSTSAGDILTLEHVCCRSLEPCLA</sequence>
<protein>
    <submittedName>
        <fullName evidence="2">Uncharacterized protein</fullName>
    </submittedName>
</protein>
<feature type="non-terminal residue" evidence="2">
    <location>
        <position position="1"/>
    </location>
</feature>
<keyword evidence="1" id="KW-0472">Membrane</keyword>
<accession>A0AAD4GCR2</accession>
<dbReference type="EMBL" id="WHUW01000019">
    <property type="protein sequence ID" value="KAF8437248.1"/>
    <property type="molecule type" value="Genomic_DNA"/>
</dbReference>
<dbReference type="Proteomes" id="UP001194468">
    <property type="component" value="Unassembled WGS sequence"/>
</dbReference>
<keyword evidence="1" id="KW-0812">Transmembrane</keyword>
<evidence type="ECO:0000313" key="3">
    <source>
        <dbReference type="Proteomes" id="UP001194468"/>
    </source>
</evidence>
<reference evidence="2" key="2">
    <citation type="journal article" date="2020" name="Nat. Commun.">
        <title>Large-scale genome sequencing of mycorrhizal fungi provides insights into the early evolution of symbiotic traits.</title>
        <authorList>
            <person name="Miyauchi S."/>
            <person name="Kiss E."/>
            <person name="Kuo A."/>
            <person name="Drula E."/>
            <person name="Kohler A."/>
            <person name="Sanchez-Garcia M."/>
            <person name="Morin E."/>
            <person name="Andreopoulos B."/>
            <person name="Barry K.W."/>
            <person name="Bonito G."/>
            <person name="Buee M."/>
            <person name="Carver A."/>
            <person name="Chen C."/>
            <person name="Cichocki N."/>
            <person name="Clum A."/>
            <person name="Culley D."/>
            <person name="Crous P.W."/>
            <person name="Fauchery L."/>
            <person name="Girlanda M."/>
            <person name="Hayes R.D."/>
            <person name="Keri Z."/>
            <person name="LaButti K."/>
            <person name="Lipzen A."/>
            <person name="Lombard V."/>
            <person name="Magnuson J."/>
            <person name="Maillard F."/>
            <person name="Murat C."/>
            <person name="Nolan M."/>
            <person name="Ohm R.A."/>
            <person name="Pangilinan J."/>
            <person name="Pereira M.F."/>
            <person name="Perotto S."/>
            <person name="Peter M."/>
            <person name="Pfister S."/>
            <person name="Riley R."/>
            <person name="Sitrit Y."/>
            <person name="Stielow J.B."/>
            <person name="Szollosi G."/>
            <person name="Zifcakova L."/>
            <person name="Stursova M."/>
            <person name="Spatafora J.W."/>
            <person name="Tedersoo L."/>
            <person name="Vaario L.M."/>
            <person name="Yamada A."/>
            <person name="Yan M."/>
            <person name="Wang P."/>
            <person name="Xu J."/>
            <person name="Bruns T."/>
            <person name="Baldrian P."/>
            <person name="Vilgalys R."/>
            <person name="Dunand C."/>
            <person name="Henrissat B."/>
            <person name="Grigoriev I.V."/>
            <person name="Hibbett D."/>
            <person name="Nagy L.G."/>
            <person name="Martin F.M."/>
        </authorList>
    </citation>
    <scope>NUCLEOTIDE SEQUENCE</scope>
    <source>
        <strain evidence="2">BED1</strain>
    </source>
</reference>
<keyword evidence="1" id="KW-1133">Transmembrane helix</keyword>
<keyword evidence="3" id="KW-1185">Reference proteome</keyword>
<comment type="caution">
    <text evidence="2">The sequence shown here is derived from an EMBL/GenBank/DDBJ whole genome shotgun (WGS) entry which is preliminary data.</text>
</comment>
<name>A0AAD4GCR2_BOLED</name>
<organism evidence="2 3">
    <name type="scientific">Boletus edulis BED1</name>
    <dbReference type="NCBI Taxonomy" id="1328754"/>
    <lineage>
        <taxon>Eukaryota</taxon>
        <taxon>Fungi</taxon>
        <taxon>Dikarya</taxon>
        <taxon>Basidiomycota</taxon>
        <taxon>Agaricomycotina</taxon>
        <taxon>Agaricomycetes</taxon>
        <taxon>Agaricomycetidae</taxon>
        <taxon>Boletales</taxon>
        <taxon>Boletineae</taxon>
        <taxon>Boletaceae</taxon>
        <taxon>Boletoideae</taxon>
        <taxon>Boletus</taxon>
    </lineage>
</organism>
<proteinExistence type="predicted"/>